<reference evidence="1 2" key="1">
    <citation type="journal article" date="2015" name="Genome Biol. Evol.">
        <title>The genome of winter moth (Operophtera brumata) provides a genomic perspective on sexual dimorphism and phenology.</title>
        <authorList>
            <person name="Derks M.F."/>
            <person name="Smit S."/>
            <person name="Salis L."/>
            <person name="Schijlen E."/>
            <person name="Bossers A."/>
            <person name="Mateman C."/>
            <person name="Pijl A.S."/>
            <person name="de Ridder D."/>
            <person name="Groenen M.A."/>
            <person name="Visser M.E."/>
            <person name="Megens H.J."/>
        </authorList>
    </citation>
    <scope>NUCLEOTIDE SEQUENCE [LARGE SCALE GENOMIC DNA]</scope>
    <source>
        <strain evidence="1">WM2013NL</strain>
        <tissue evidence="1">Head and thorax</tissue>
    </source>
</reference>
<gene>
    <name evidence="1" type="ORF">OBRU01_17699</name>
</gene>
<evidence type="ECO:0000313" key="1">
    <source>
        <dbReference type="EMBL" id="KOB69031.1"/>
    </source>
</evidence>
<dbReference type="AlphaFoldDB" id="A0A0L7L134"/>
<proteinExistence type="predicted"/>
<organism evidence="1 2">
    <name type="scientific">Operophtera brumata</name>
    <name type="common">Winter moth</name>
    <name type="synonym">Phalaena brumata</name>
    <dbReference type="NCBI Taxonomy" id="104452"/>
    <lineage>
        <taxon>Eukaryota</taxon>
        <taxon>Metazoa</taxon>
        <taxon>Ecdysozoa</taxon>
        <taxon>Arthropoda</taxon>
        <taxon>Hexapoda</taxon>
        <taxon>Insecta</taxon>
        <taxon>Pterygota</taxon>
        <taxon>Neoptera</taxon>
        <taxon>Endopterygota</taxon>
        <taxon>Lepidoptera</taxon>
        <taxon>Glossata</taxon>
        <taxon>Ditrysia</taxon>
        <taxon>Geometroidea</taxon>
        <taxon>Geometridae</taxon>
        <taxon>Larentiinae</taxon>
        <taxon>Operophtera</taxon>
    </lineage>
</organism>
<comment type="caution">
    <text evidence="1">The sequence shown here is derived from an EMBL/GenBank/DDBJ whole genome shotgun (WGS) entry which is preliminary data.</text>
</comment>
<keyword evidence="2" id="KW-1185">Reference proteome</keyword>
<dbReference type="InterPro" id="IPR031974">
    <property type="entry name" value="PDCD7"/>
</dbReference>
<dbReference type="Pfam" id="PF16021">
    <property type="entry name" value="PDCD7"/>
    <property type="match status" value="1"/>
</dbReference>
<name>A0A0L7L134_OPEBR</name>
<dbReference type="EMBL" id="JTDY01003769">
    <property type="protein sequence ID" value="KOB69031.1"/>
    <property type="molecule type" value="Genomic_DNA"/>
</dbReference>
<evidence type="ECO:0000313" key="2">
    <source>
        <dbReference type="Proteomes" id="UP000037510"/>
    </source>
</evidence>
<accession>A0A0L7L134</accession>
<sequence>MSYNQDFYNNFHGNTFQNEPTFLPPPPPPPAFFIPPRASNMHDGTIVKQFESKLPRTQLEKPKCSISISAVRDEICNLVLKLKKLKSTESMLTDNINNISDDEWSSNMRQEEQAKCQADIILKETLRKKHDAKKYIVKLDALIKLRKARMNTAKGRGESVSEAEADTFNNNIGK</sequence>
<protein>
    <submittedName>
        <fullName evidence="1">DNA double-strand break repair Rad50 ATPase</fullName>
    </submittedName>
</protein>
<dbReference type="Proteomes" id="UP000037510">
    <property type="component" value="Unassembled WGS sequence"/>
</dbReference>